<evidence type="ECO:0000256" key="1">
    <source>
        <dbReference type="SAM" id="Phobius"/>
    </source>
</evidence>
<protein>
    <submittedName>
        <fullName evidence="2">Uncharacterized protein</fullName>
    </submittedName>
</protein>
<evidence type="ECO:0000313" key="3">
    <source>
        <dbReference type="Proteomes" id="UP000599312"/>
    </source>
</evidence>
<comment type="caution">
    <text evidence="2">The sequence shown here is derived from an EMBL/GenBank/DDBJ whole genome shotgun (WGS) entry which is preliminary data.</text>
</comment>
<name>A0A931BUZ8_9HYPH</name>
<keyword evidence="1" id="KW-1133">Transmembrane helix</keyword>
<organism evidence="2 3">
    <name type="scientific">Microvirga alba</name>
    <dbReference type="NCBI Taxonomy" id="2791025"/>
    <lineage>
        <taxon>Bacteria</taxon>
        <taxon>Pseudomonadati</taxon>
        <taxon>Pseudomonadota</taxon>
        <taxon>Alphaproteobacteria</taxon>
        <taxon>Hyphomicrobiales</taxon>
        <taxon>Methylobacteriaceae</taxon>
        <taxon>Microvirga</taxon>
    </lineage>
</organism>
<keyword evidence="3" id="KW-1185">Reference proteome</keyword>
<keyword evidence="1" id="KW-0812">Transmembrane</keyword>
<sequence>MRLIAELLRNVAYVLLYAFRPVINFLGQVLGTLFLIGGGLTYAMGGPVYGALATLAMGVLLIILAVACQPILTALAPTGLKDHSLT</sequence>
<feature type="transmembrane region" description="Helical" evidence="1">
    <location>
        <begin position="12"/>
        <end position="36"/>
    </location>
</feature>
<evidence type="ECO:0000313" key="2">
    <source>
        <dbReference type="EMBL" id="MBF9235620.1"/>
    </source>
</evidence>
<dbReference type="EMBL" id="JADQDO010000017">
    <property type="protein sequence ID" value="MBF9235620.1"/>
    <property type="molecule type" value="Genomic_DNA"/>
</dbReference>
<gene>
    <name evidence="2" type="ORF">I2H38_19850</name>
</gene>
<feature type="transmembrane region" description="Helical" evidence="1">
    <location>
        <begin position="48"/>
        <end position="72"/>
    </location>
</feature>
<dbReference type="RefSeq" id="WP_196273616.1">
    <property type="nucleotide sequence ID" value="NZ_JADQDO010000017.1"/>
</dbReference>
<dbReference type="AlphaFoldDB" id="A0A931BUZ8"/>
<proteinExistence type="predicted"/>
<accession>A0A931BUZ8</accession>
<dbReference type="Proteomes" id="UP000599312">
    <property type="component" value="Unassembled WGS sequence"/>
</dbReference>
<keyword evidence="1" id="KW-0472">Membrane</keyword>
<reference evidence="2" key="1">
    <citation type="submission" date="2020-11" db="EMBL/GenBank/DDBJ databases">
        <authorList>
            <person name="Kim M.K."/>
        </authorList>
    </citation>
    <scope>NUCLEOTIDE SEQUENCE</scope>
    <source>
        <strain evidence="2">BT350</strain>
    </source>
</reference>